<reference evidence="3" key="2">
    <citation type="submission" date="2023-05" db="EMBL/GenBank/DDBJ databases">
        <authorList>
            <person name="Schelkunov M.I."/>
        </authorList>
    </citation>
    <scope>NUCLEOTIDE SEQUENCE</scope>
    <source>
        <strain evidence="3">Hsosn_3</strain>
        <tissue evidence="3">Leaf</tissue>
    </source>
</reference>
<feature type="compositionally biased region" description="Polar residues" evidence="1">
    <location>
        <begin position="180"/>
        <end position="191"/>
    </location>
</feature>
<reference evidence="3" key="1">
    <citation type="submission" date="2023-02" db="EMBL/GenBank/DDBJ databases">
        <title>Genome of toxic invasive species Heracleum sosnowskyi carries increased number of genes despite the absence of recent whole-genome duplications.</title>
        <authorList>
            <person name="Schelkunov M."/>
            <person name="Shtratnikova V."/>
            <person name="Makarenko M."/>
            <person name="Klepikova A."/>
            <person name="Omelchenko D."/>
            <person name="Novikova G."/>
            <person name="Obukhova E."/>
            <person name="Bogdanov V."/>
            <person name="Penin A."/>
            <person name="Logacheva M."/>
        </authorList>
    </citation>
    <scope>NUCLEOTIDE SEQUENCE</scope>
    <source>
        <strain evidence="3">Hsosn_3</strain>
        <tissue evidence="3">Leaf</tissue>
    </source>
</reference>
<evidence type="ECO:0000256" key="1">
    <source>
        <dbReference type="SAM" id="MobiDB-lite"/>
    </source>
</evidence>
<evidence type="ECO:0000313" key="3">
    <source>
        <dbReference type="EMBL" id="KAK1352518.1"/>
    </source>
</evidence>
<accession>A0AAD8LXY7</accession>
<evidence type="ECO:0000313" key="4">
    <source>
        <dbReference type="Proteomes" id="UP001237642"/>
    </source>
</evidence>
<dbReference type="AlphaFoldDB" id="A0AAD8LXY7"/>
<proteinExistence type="predicted"/>
<feature type="compositionally biased region" description="Low complexity" evidence="1">
    <location>
        <begin position="77"/>
        <end position="90"/>
    </location>
</feature>
<evidence type="ECO:0000313" key="2">
    <source>
        <dbReference type="EMBL" id="KAK1352517.1"/>
    </source>
</evidence>
<comment type="caution">
    <text evidence="3">The sequence shown here is derived from an EMBL/GenBank/DDBJ whole genome shotgun (WGS) entry which is preliminary data.</text>
</comment>
<dbReference type="EMBL" id="JAUIZM010000016">
    <property type="protein sequence ID" value="KAK1352517.1"/>
    <property type="molecule type" value="Genomic_DNA"/>
</dbReference>
<feature type="region of interest" description="Disordered" evidence="1">
    <location>
        <begin position="64"/>
        <end position="111"/>
    </location>
</feature>
<feature type="region of interest" description="Disordered" evidence="1">
    <location>
        <begin position="137"/>
        <end position="205"/>
    </location>
</feature>
<name>A0AAD8LXY7_9APIA</name>
<feature type="compositionally biased region" description="Basic and acidic residues" evidence="1">
    <location>
        <begin position="158"/>
        <end position="179"/>
    </location>
</feature>
<dbReference type="EMBL" id="JAUIZM010000016">
    <property type="protein sequence ID" value="KAK1352518.1"/>
    <property type="molecule type" value="Genomic_DNA"/>
</dbReference>
<keyword evidence="4" id="KW-1185">Reference proteome</keyword>
<organism evidence="3 4">
    <name type="scientific">Heracleum sosnowskyi</name>
    <dbReference type="NCBI Taxonomy" id="360622"/>
    <lineage>
        <taxon>Eukaryota</taxon>
        <taxon>Viridiplantae</taxon>
        <taxon>Streptophyta</taxon>
        <taxon>Embryophyta</taxon>
        <taxon>Tracheophyta</taxon>
        <taxon>Spermatophyta</taxon>
        <taxon>Magnoliopsida</taxon>
        <taxon>eudicotyledons</taxon>
        <taxon>Gunneridae</taxon>
        <taxon>Pentapetalae</taxon>
        <taxon>asterids</taxon>
        <taxon>campanulids</taxon>
        <taxon>Apiales</taxon>
        <taxon>Apiaceae</taxon>
        <taxon>Apioideae</taxon>
        <taxon>apioid superclade</taxon>
        <taxon>Tordylieae</taxon>
        <taxon>Tordyliinae</taxon>
        <taxon>Heracleum</taxon>
    </lineage>
</organism>
<dbReference type="Proteomes" id="UP001237642">
    <property type="component" value="Unassembled WGS sequence"/>
</dbReference>
<sequence length="205" mass="22910">MDPISEIEEKFASITIEEEDQGGHSDKFCERLFDTPAEQIERPYGAWMKVEHRRKTHTIGSKWLRQGGVSVQSPAAGNGSNNGSDNSGGDEINHVFCGTDSNRKERVSGDNIPIVMEGNNFQNKSCNMDIAVREASEASIQEVNEGEDFVVTDPKRRRTEEPIEERPITETQSEKKDQMDFTQTSETNQKNLDMAGSAKQVRPSS</sequence>
<protein>
    <submittedName>
        <fullName evidence="3">Uncharacterized protein</fullName>
    </submittedName>
</protein>
<gene>
    <name evidence="2" type="ORF">POM88_053214</name>
    <name evidence="3" type="ORF">POM88_053215</name>
</gene>